<accession>A0A2U9CW97</accession>
<evidence type="ECO:0000256" key="7">
    <source>
        <dbReference type="ARBA" id="ARBA00022787"/>
    </source>
</evidence>
<dbReference type="GO" id="GO:0046872">
    <property type="term" value="F:metal ion binding"/>
    <property type="evidence" value="ECO:0007669"/>
    <property type="project" value="UniProtKB-KW"/>
</dbReference>
<proteinExistence type="inferred from homology"/>
<keyword evidence="12" id="KW-0479">Metal-binding</keyword>
<dbReference type="SUPFAM" id="SSF50044">
    <property type="entry name" value="SH3-domain"/>
    <property type="match status" value="1"/>
</dbReference>
<feature type="binding site" evidence="12">
    <location>
        <position position="319"/>
    </location>
    <ligand>
        <name>Mg(2+)</name>
        <dbReference type="ChEBI" id="CHEBI:18420"/>
        <label>1</label>
    </ligand>
</feature>
<comment type="subcellular location">
    <subcellularLocation>
        <location evidence="1">Golgi apparatus membrane</location>
        <topology evidence="1">Peripheral membrane protein</topology>
    </subcellularLocation>
    <subcellularLocation>
        <location evidence="2">Mitochondrion outer membrane</location>
        <topology evidence="2">Peripheral membrane protein</topology>
    </subcellularLocation>
</comment>
<dbReference type="EMBL" id="CP026263">
    <property type="protein sequence ID" value="AWP20881.1"/>
    <property type="molecule type" value="Genomic_DNA"/>
</dbReference>
<dbReference type="Gene3D" id="1.10.4080.10">
    <property type="entry name" value="ADP-ribosylation/Crystallin J1"/>
    <property type="match status" value="1"/>
</dbReference>
<dbReference type="CDD" id="cd11945">
    <property type="entry name" value="SH3_Endophilin_B1"/>
    <property type="match status" value="1"/>
</dbReference>
<dbReference type="Gene3D" id="2.30.30.40">
    <property type="entry name" value="SH3 Domains"/>
    <property type="match status" value="1"/>
</dbReference>
<evidence type="ECO:0000256" key="1">
    <source>
        <dbReference type="ARBA" id="ARBA00004395"/>
    </source>
</evidence>
<evidence type="ECO:0000256" key="2">
    <source>
        <dbReference type="ARBA" id="ARBA00004450"/>
    </source>
</evidence>
<keyword evidence="9" id="KW-0446">Lipid-binding</keyword>
<dbReference type="Pfam" id="PF14604">
    <property type="entry name" value="SH3_9"/>
    <property type="match status" value="1"/>
</dbReference>
<comment type="similarity">
    <text evidence="3">Belongs to the ADP-ribosylglycohydrolase family.</text>
</comment>
<dbReference type="GO" id="GO:0005741">
    <property type="term" value="C:mitochondrial outer membrane"/>
    <property type="evidence" value="ECO:0007669"/>
    <property type="project" value="UniProtKB-SubCell"/>
</dbReference>
<evidence type="ECO:0000256" key="10">
    <source>
        <dbReference type="ARBA" id="ARBA00023128"/>
    </source>
</evidence>
<dbReference type="InterPro" id="IPR027267">
    <property type="entry name" value="AH/BAR_dom_sf"/>
</dbReference>
<keyword evidence="8" id="KW-0333">Golgi apparatus</keyword>
<dbReference type="InterPro" id="IPR001452">
    <property type="entry name" value="SH3_domain"/>
</dbReference>
<comment type="cofactor">
    <cofactor evidence="12">
        <name>Mg(2+)</name>
        <dbReference type="ChEBI" id="CHEBI:18420"/>
    </cofactor>
    <text evidence="12">Binds 2 magnesium ions per subunit.</text>
</comment>
<evidence type="ECO:0000256" key="8">
    <source>
        <dbReference type="ARBA" id="ARBA00023034"/>
    </source>
</evidence>
<evidence type="ECO:0000259" key="14">
    <source>
        <dbReference type="PROSITE" id="PS50002"/>
    </source>
</evidence>
<evidence type="ECO:0000256" key="5">
    <source>
        <dbReference type="ARBA" id="ARBA00022443"/>
    </source>
</evidence>
<keyword evidence="5 13" id="KW-0728">SH3 domain</keyword>
<evidence type="ECO:0000256" key="12">
    <source>
        <dbReference type="PIRSR" id="PIRSR605502-1"/>
    </source>
</evidence>
<dbReference type="CDD" id="cd07616">
    <property type="entry name" value="BAR_Endophilin_B1"/>
    <property type="match status" value="1"/>
</dbReference>
<dbReference type="SMART" id="SM00721">
    <property type="entry name" value="BAR"/>
    <property type="match status" value="1"/>
</dbReference>
<keyword evidence="6" id="KW-0053">Apoptosis</keyword>
<dbReference type="InterPro" id="IPR036028">
    <property type="entry name" value="SH3-like_dom_sf"/>
</dbReference>
<dbReference type="InterPro" id="IPR028503">
    <property type="entry name" value="SH3GLB_SH3"/>
</dbReference>
<dbReference type="InterPro" id="IPR050792">
    <property type="entry name" value="ADP-ribosylglycohydrolase"/>
</dbReference>
<evidence type="ECO:0000256" key="9">
    <source>
        <dbReference type="ARBA" id="ARBA00023121"/>
    </source>
</evidence>
<dbReference type="PROSITE" id="PS51021">
    <property type="entry name" value="BAR"/>
    <property type="match status" value="1"/>
</dbReference>
<dbReference type="InterPro" id="IPR005502">
    <property type="entry name" value="Ribosyl_crysJ1"/>
</dbReference>
<feature type="domain" description="BAR" evidence="15">
    <location>
        <begin position="395"/>
        <end position="629"/>
    </location>
</feature>
<dbReference type="InterPro" id="IPR036705">
    <property type="entry name" value="Ribosyl_crysJ1_sf"/>
</dbReference>
<keyword evidence="7" id="KW-0472">Membrane</keyword>
<dbReference type="Pfam" id="PF03747">
    <property type="entry name" value="ADP_ribosyl_GH"/>
    <property type="match status" value="1"/>
</dbReference>
<dbReference type="PROSITE" id="PS50002">
    <property type="entry name" value="SH3"/>
    <property type="match status" value="1"/>
</dbReference>
<gene>
    <name evidence="16" type="ORF">SMAX5B_001915</name>
</gene>
<keyword evidence="17" id="KW-1185">Reference proteome</keyword>
<dbReference type="InterPro" id="IPR035695">
    <property type="entry name" value="SH3GLB1_BAR"/>
</dbReference>
<dbReference type="Gene3D" id="1.20.1270.60">
    <property type="entry name" value="Arfaptin homology (AH) domain/BAR domain"/>
    <property type="match status" value="1"/>
</dbReference>
<dbReference type="GO" id="GO:0008289">
    <property type="term" value="F:lipid binding"/>
    <property type="evidence" value="ECO:0007669"/>
    <property type="project" value="UniProtKB-KW"/>
</dbReference>
<evidence type="ECO:0000256" key="6">
    <source>
        <dbReference type="ARBA" id="ARBA00022703"/>
    </source>
</evidence>
<dbReference type="SUPFAM" id="SSF101478">
    <property type="entry name" value="ADP-ribosylglycohydrolase"/>
    <property type="match status" value="1"/>
</dbReference>
<keyword evidence="7" id="KW-1000">Mitochondrion outer membrane</keyword>
<evidence type="ECO:0000256" key="13">
    <source>
        <dbReference type="PROSITE-ProRule" id="PRU00192"/>
    </source>
</evidence>
<dbReference type="PANTHER" id="PTHR16222">
    <property type="entry name" value="ADP-RIBOSYLGLYCOHYDROLASE"/>
    <property type="match status" value="1"/>
</dbReference>
<dbReference type="STRING" id="52904.ENSSMAP00000033121"/>
<protein>
    <recommendedName>
        <fullName evidence="4">Endophilin-B1</fullName>
    </recommendedName>
    <alternativeName>
        <fullName evidence="11">SH3 domain-containing GRB2-like protein B1</fullName>
    </alternativeName>
</protein>
<reference evidence="16 17" key="1">
    <citation type="submission" date="2017-12" db="EMBL/GenBank/DDBJ databases">
        <title>Integrating genomic resources of turbot (Scophthalmus maximus) in depth evaluation of genetic and physical mapping variation across individuals.</title>
        <authorList>
            <person name="Martinez P."/>
        </authorList>
    </citation>
    <scope>NUCLEOTIDE SEQUENCE [LARGE SCALE GENOMIC DNA]</scope>
</reference>
<dbReference type="SUPFAM" id="SSF103657">
    <property type="entry name" value="BAR/IMD domain-like"/>
    <property type="match status" value="1"/>
</dbReference>
<evidence type="ECO:0000256" key="11">
    <source>
        <dbReference type="ARBA" id="ARBA00033266"/>
    </source>
</evidence>
<dbReference type="AlphaFoldDB" id="A0A2U9CW97"/>
<keyword evidence="10" id="KW-0496">Mitochondrion</keyword>
<evidence type="ECO:0000313" key="16">
    <source>
        <dbReference type="EMBL" id="AWP20881.1"/>
    </source>
</evidence>
<evidence type="ECO:0000256" key="4">
    <source>
        <dbReference type="ARBA" id="ARBA00018361"/>
    </source>
</evidence>
<dbReference type="PANTHER" id="PTHR16222:SF17">
    <property type="entry name" value="SELENOPROTEIN J"/>
    <property type="match status" value="1"/>
</dbReference>
<dbReference type="Proteomes" id="UP000246464">
    <property type="component" value="Chromosome 21"/>
</dbReference>
<dbReference type="GO" id="GO:0000139">
    <property type="term" value="C:Golgi membrane"/>
    <property type="evidence" value="ECO:0007669"/>
    <property type="project" value="UniProtKB-SubCell"/>
</dbReference>
<dbReference type="InterPro" id="IPR004148">
    <property type="entry name" value="BAR_dom"/>
</dbReference>
<sequence>MSVYRKQMALSVADRAMGAIIGAAVADAAAQPMHWIYSHDRLTEVLCDLEPCPEFRPQSANPFYRRTTGEQTCYGDQAYILLESLSQCGDVDVDDLTKRIYKFFGPGTVYDLPLNDPYRKKGGPKAILPIDGPWRNSSLKAFMRNVDAGKEETGCEVDCQMDGVTKLAPVVAMFAGRAEMLEKVEKAIRVTQNNDMCVAMTLAAARFLEHYILNGPDPNALDAVLAQLNDPKRQSPQELDRAVAAHIHQVKENLAKTSQQLIPALVLWAFDLLTNGRSPLSSSPPPPPPAEGALHGVLTLKQLDEAVRDTMRCGGCTASRASFIGACFGAQTGLQGIPESWRERTFRYPRLLELAENVVQKKKRVNLNFSAMDFNVKRLAADAGTFLSRAVQFTEEKLGQAEKTELDAHLENLLVRAEGTKQWTERIMKQTEVLLQPNPNVRLEEFVYEKLEKKVPTRMNNHELLGHSMIDSGNEFGPGTAYGNALIKCGETEKQIGGAERELIQSAAINFLTPFRNFLEGDFKTILKERKLLQVKRLDLDAAKTKLKKARMADARAVAEQELRMTQSEFDRQAEITRLLLEGVSSTHAHHLRCLNDFVEAQTTYYAQCYQYMVDLQKQLGSFPSSFSNNNQSSVSGGASISVPTIPVSASLPSVSAGHGSSTASGGFNELRSSNGSRKARVLYDYDAASSSELSLLADEVIMVSSVPGMDSDWLMGERGSQKGKVPITYLELLN</sequence>
<organism evidence="16 17">
    <name type="scientific">Scophthalmus maximus</name>
    <name type="common">Turbot</name>
    <name type="synonym">Psetta maxima</name>
    <dbReference type="NCBI Taxonomy" id="52904"/>
    <lineage>
        <taxon>Eukaryota</taxon>
        <taxon>Metazoa</taxon>
        <taxon>Chordata</taxon>
        <taxon>Craniata</taxon>
        <taxon>Vertebrata</taxon>
        <taxon>Euteleostomi</taxon>
        <taxon>Actinopterygii</taxon>
        <taxon>Neopterygii</taxon>
        <taxon>Teleostei</taxon>
        <taxon>Neoteleostei</taxon>
        <taxon>Acanthomorphata</taxon>
        <taxon>Carangaria</taxon>
        <taxon>Pleuronectiformes</taxon>
        <taxon>Pleuronectoidei</taxon>
        <taxon>Scophthalmidae</taxon>
        <taxon>Scophthalmus</taxon>
    </lineage>
</organism>
<evidence type="ECO:0000256" key="3">
    <source>
        <dbReference type="ARBA" id="ARBA00010702"/>
    </source>
</evidence>
<evidence type="ECO:0000259" key="15">
    <source>
        <dbReference type="PROSITE" id="PS51021"/>
    </source>
</evidence>
<keyword evidence="12" id="KW-0460">Magnesium</keyword>
<dbReference type="SMART" id="SM00326">
    <property type="entry name" value="SH3"/>
    <property type="match status" value="1"/>
</dbReference>
<dbReference type="FunFam" id="1.20.1270.60:FF:000017">
    <property type="entry name" value="endophilin-B2 isoform X1"/>
    <property type="match status" value="1"/>
</dbReference>
<name>A0A2U9CW97_SCOMX</name>
<dbReference type="GO" id="GO:0006915">
    <property type="term" value="P:apoptotic process"/>
    <property type="evidence" value="ECO:0007669"/>
    <property type="project" value="UniProtKB-KW"/>
</dbReference>
<feature type="domain" description="SH3" evidence="14">
    <location>
        <begin position="675"/>
        <end position="735"/>
    </location>
</feature>
<evidence type="ECO:0000313" key="17">
    <source>
        <dbReference type="Proteomes" id="UP000246464"/>
    </source>
</evidence>
<dbReference type="Pfam" id="PF03114">
    <property type="entry name" value="BAR"/>
    <property type="match status" value="1"/>
</dbReference>